<accession>A0A6A3WHV5</accession>
<reference evidence="2 3" key="1">
    <citation type="submission" date="2018-08" db="EMBL/GenBank/DDBJ databases">
        <title>Genomic investigation of the strawberry pathogen Phytophthora fragariae indicates pathogenicity is determined by transcriptional variation in three key races.</title>
        <authorList>
            <person name="Adams T.M."/>
            <person name="Armitage A.D."/>
            <person name="Sobczyk M.K."/>
            <person name="Bates H.J."/>
            <person name="Dunwell J.M."/>
            <person name="Nellist C.F."/>
            <person name="Harrison R.J."/>
        </authorList>
    </citation>
    <scope>NUCLEOTIDE SEQUENCE [LARGE SCALE GENOMIC DNA]</scope>
    <source>
        <strain evidence="2 3">NOV-27</strain>
    </source>
</reference>
<dbReference type="Proteomes" id="UP000433483">
    <property type="component" value="Unassembled WGS sequence"/>
</dbReference>
<evidence type="ECO:0000256" key="1">
    <source>
        <dbReference type="SAM" id="SignalP"/>
    </source>
</evidence>
<sequence length="531" mass="57018">MAGSLLSSTLAFALLLLVSVQANAGQNSADWPSLRFHFTLKRNTMKIHGQSEFDIYGNPILSTKTNTVLYDAFATFTEHSTLYNYTLLHGVAYSSSIPYSGSPVDHSKANPTVACLDKETAKLPSINSIVAAIGGVTAVKKAAGSGIDCSGGNLFKVMVDRIEFALCTSGSTGFKMQGSDMDISVELLESHIDIFVPKLAEKKRLQCSSVASPSPITPTGKALLTGQTVHHNARNLKADASFSIGGKSACSCKSTPRPCVFIHGLGVSDETPQNQDEFAQYWSNHLTGHTPCCSSLKFAHLNTVNSTWTSPELQENVCNRALTASNTSTKSAISDTIVVTHSMGNLMFAGALATGKCSLDSSSTWVGMAGPMKGSTCSDFVQDSCAGKNNMVWEKIGNIAGRCPANIGLKSLAYEGGAHSSQELNAAYAAAQEVYRTKVSALMCSKSYSGLVSKYQAQFWGLGSMVPFKGPNDGMVEFQSCAAGFPETKFGNNYRDRFYVTKLNHYDMQFRGGDSVMNEQKMPVKWFECLL</sequence>
<dbReference type="EMBL" id="QXGB01001788">
    <property type="protein sequence ID" value="KAE9185543.1"/>
    <property type="molecule type" value="Genomic_DNA"/>
</dbReference>
<dbReference type="Gene3D" id="3.40.50.1820">
    <property type="entry name" value="alpha/beta hydrolase"/>
    <property type="match status" value="1"/>
</dbReference>
<comment type="caution">
    <text evidence="2">The sequence shown here is derived from an EMBL/GenBank/DDBJ whole genome shotgun (WGS) entry which is preliminary data.</text>
</comment>
<keyword evidence="1" id="KW-0732">Signal</keyword>
<protein>
    <submittedName>
        <fullName evidence="2">Uncharacterized protein</fullName>
    </submittedName>
</protein>
<evidence type="ECO:0000313" key="2">
    <source>
        <dbReference type="EMBL" id="KAE9185543.1"/>
    </source>
</evidence>
<evidence type="ECO:0000313" key="3">
    <source>
        <dbReference type="Proteomes" id="UP000433483"/>
    </source>
</evidence>
<gene>
    <name evidence="2" type="ORF">PF005_g21211</name>
</gene>
<dbReference type="AlphaFoldDB" id="A0A6A3WHV5"/>
<dbReference type="PANTHER" id="PTHR22538:SF1">
    <property type="entry name" value="VWFD DOMAIN-CONTAINING PROTEIN"/>
    <property type="match status" value="1"/>
</dbReference>
<dbReference type="SUPFAM" id="SSF53474">
    <property type="entry name" value="alpha/beta-Hydrolases"/>
    <property type="match status" value="1"/>
</dbReference>
<dbReference type="PANTHER" id="PTHR22538">
    <property type="entry name" value="CILIA- AND FLAGELLA-ASSOCIATED PROTEIN 74"/>
    <property type="match status" value="1"/>
</dbReference>
<dbReference type="OrthoDB" id="95392at2759"/>
<feature type="signal peptide" evidence="1">
    <location>
        <begin position="1"/>
        <end position="24"/>
    </location>
</feature>
<organism evidence="2 3">
    <name type="scientific">Phytophthora fragariae</name>
    <dbReference type="NCBI Taxonomy" id="53985"/>
    <lineage>
        <taxon>Eukaryota</taxon>
        <taxon>Sar</taxon>
        <taxon>Stramenopiles</taxon>
        <taxon>Oomycota</taxon>
        <taxon>Peronosporomycetes</taxon>
        <taxon>Peronosporales</taxon>
        <taxon>Peronosporaceae</taxon>
        <taxon>Phytophthora</taxon>
    </lineage>
</organism>
<keyword evidence="3" id="KW-1185">Reference proteome</keyword>
<dbReference type="InterPro" id="IPR029058">
    <property type="entry name" value="AB_hydrolase_fold"/>
</dbReference>
<feature type="chain" id="PRO_5025546550" evidence="1">
    <location>
        <begin position="25"/>
        <end position="531"/>
    </location>
</feature>
<name>A0A6A3WHV5_9STRA</name>
<proteinExistence type="predicted"/>